<feature type="domain" description="Organic solvent tolerance-like N-terminal" evidence="5">
    <location>
        <begin position="38"/>
        <end position="146"/>
    </location>
</feature>
<dbReference type="GO" id="GO:0009279">
    <property type="term" value="C:cell outer membrane"/>
    <property type="evidence" value="ECO:0007669"/>
    <property type="project" value="TreeGrafter"/>
</dbReference>
<dbReference type="GO" id="GO:0017089">
    <property type="term" value="F:glycolipid transfer activity"/>
    <property type="evidence" value="ECO:0007669"/>
    <property type="project" value="TreeGrafter"/>
</dbReference>
<dbReference type="Proteomes" id="UP000245539">
    <property type="component" value="Unassembled WGS sequence"/>
</dbReference>
<proteinExistence type="inferred from homology"/>
<dbReference type="EMBL" id="QGKM01000052">
    <property type="protein sequence ID" value="PWQ94953.1"/>
    <property type="molecule type" value="Genomic_DNA"/>
</dbReference>
<evidence type="ECO:0000313" key="7">
    <source>
        <dbReference type="Proteomes" id="UP000245539"/>
    </source>
</evidence>
<evidence type="ECO:0000313" key="6">
    <source>
        <dbReference type="EMBL" id="PWQ94953.1"/>
    </source>
</evidence>
<dbReference type="OrthoDB" id="9795964at2"/>
<keyword evidence="3 4" id="KW-0574">Periplasm</keyword>
<sequence precursor="true">MYKQNFKPLSKLLVVLSLCLLSTPLMALRDDVTKPVRINADTVVFNKAKGFAVYSGNVVIVQGSLQIRAWEITIQAPNNTIQSITAKGSPVQFQQTMDDGKVAKGKANLVRYLVPQKQLYLDGAAELTQNNDKFSSQHIEYSTRTGELKAGIARVKGKKPDPKGRVSAIFYPTNKAQ</sequence>
<comment type="caution">
    <text evidence="6">The sequence shown here is derived from an EMBL/GenBank/DDBJ whole genome shotgun (WGS) entry which is preliminary data.</text>
</comment>
<comment type="subcellular location">
    <subcellularLocation>
        <location evidence="4">Periplasm</location>
    </subcellularLocation>
</comment>
<gene>
    <name evidence="4 6" type="primary">lptA</name>
    <name evidence="6" type="ORF">DKW60_16250</name>
</gene>
<evidence type="ECO:0000256" key="2">
    <source>
        <dbReference type="ARBA" id="ARBA00022729"/>
    </source>
</evidence>
<dbReference type="PANTHER" id="PTHR36504">
    <property type="entry name" value="LIPOPOLYSACCHARIDE EXPORT SYSTEM PROTEIN LPTA"/>
    <property type="match status" value="1"/>
</dbReference>
<comment type="function">
    <text evidence="4">Involved in the assembly of lipopolysaccharide (LPS). Required for the translocation of LPS from the inner membrane to the outer membrane. May form a bridge between the inner membrane and the outer membrane, via interactions with LptC and LptD, thereby facilitating LPS transfer across the periplasm.</text>
</comment>
<dbReference type="NCBIfam" id="TIGR03002">
    <property type="entry name" value="outer_YhbN_LptA"/>
    <property type="match status" value="1"/>
</dbReference>
<protein>
    <recommendedName>
        <fullName evidence="4">Lipopolysaccharide export system protein LptA</fullName>
    </recommendedName>
</protein>
<feature type="chain" id="PRO_5016470539" description="Lipopolysaccharide export system protein LptA" evidence="4">
    <location>
        <begin position="28"/>
        <end position="177"/>
    </location>
</feature>
<evidence type="ECO:0000256" key="1">
    <source>
        <dbReference type="ARBA" id="ARBA00022448"/>
    </source>
</evidence>
<organism evidence="6 7">
    <name type="scientific">Leucothrix pacifica</name>
    <dbReference type="NCBI Taxonomy" id="1247513"/>
    <lineage>
        <taxon>Bacteria</taxon>
        <taxon>Pseudomonadati</taxon>
        <taxon>Pseudomonadota</taxon>
        <taxon>Gammaproteobacteria</taxon>
        <taxon>Thiotrichales</taxon>
        <taxon>Thiotrichaceae</taxon>
        <taxon>Leucothrix</taxon>
    </lineage>
</organism>
<keyword evidence="2 4" id="KW-0732">Signal</keyword>
<dbReference type="GO" id="GO:0001530">
    <property type="term" value="F:lipopolysaccharide binding"/>
    <property type="evidence" value="ECO:0007669"/>
    <property type="project" value="InterPro"/>
</dbReference>
<comment type="similarity">
    <text evidence="4">Belongs to the LptA family.</text>
</comment>
<evidence type="ECO:0000256" key="3">
    <source>
        <dbReference type="ARBA" id="ARBA00022764"/>
    </source>
</evidence>
<keyword evidence="1 4" id="KW-0813">Transport</keyword>
<accession>A0A317CC83</accession>
<keyword evidence="7" id="KW-1185">Reference proteome</keyword>
<dbReference type="InterPro" id="IPR014340">
    <property type="entry name" value="LptA"/>
</dbReference>
<dbReference type="AlphaFoldDB" id="A0A317CC83"/>
<dbReference type="Gene3D" id="2.60.450.10">
    <property type="entry name" value="Lipopolysaccharide (LPS) transport protein A like domain"/>
    <property type="match status" value="1"/>
</dbReference>
<dbReference type="HAMAP" id="MF_01914">
    <property type="entry name" value="LPS_assembly_LptA"/>
    <property type="match status" value="1"/>
</dbReference>
<name>A0A317CC83_9GAMM</name>
<dbReference type="GO" id="GO:0043165">
    <property type="term" value="P:Gram-negative-bacterium-type cell outer membrane assembly"/>
    <property type="evidence" value="ECO:0007669"/>
    <property type="project" value="UniProtKB-UniRule"/>
</dbReference>
<dbReference type="RefSeq" id="WP_109838715.1">
    <property type="nucleotide sequence ID" value="NZ_QGKM01000052.1"/>
</dbReference>
<dbReference type="Pfam" id="PF03968">
    <property type="entry name" value="LptD_N"/>
    <property type="match status" value="1"/>
</dbReference>
<dbReference type="InterPro" id="IPR005653">
    <property type="entry name" value="OstA-like_N"/>
</dbReference>
<evidence type="ECO:0000256" key="4">
    <source>
        <dbReference type="HAMAP-Rule" id="MF_01914"/>
    </source>
</evidence>
<feature type="signal peptide" evidence="4">
    <location>
        <begin position="1"/>
        <end position="27"/>
    </location>
</feature>
<reference evidence="6 7" key="1">
    <citation type="submission" date="2018-05" db="EMBL/GenBank/DDBJ databases">
        <title>Leucothrix arctica sp. nov., isolated from Arctic seawater.</title>
        <authorList>
            <person name="Choi A."/>
            <person name="Baek K."/>
        </authorList>
    </citation>
    <scope>NUCLEOTIDE SEQUENCE [LARGE SCALE GENOMIC DNA]</scope>
    <source>
        <strain evidence="6 7">JCM 18388</strain>
    </source>
</reference>
<dbReference type="GO" id="GO:0015920">
    <property type="term" value="P:lipopolysaccharide transport"/>
    <property type="evidence" value="ECO:0007669"/>
    <property type="project" value="UniProtKB-UniRule"/>
</dbReference>
<evidence type="ECO:0000259" key="5">
    <source>
        <dbReference type="Pfam" id="PF03968"/>
    </source>
</evidence>
<comment type="subunit">
    <text evidence="4">Component of the lipopolysaccharide transport and assembly complex.</text>
</comment>
<dbReference type="InterPro" id="IPR052037">
    <property type="entry name" value="LPS_export_LptA"/>
</dbReference>
<dbReference type="GO" id="GO:0030288">
    <property type="term" value="C:outer membrane-bounded periplasmic space"/>
    <property type="evidence" value="ECO:0007669"/>
    <property type="project" value="TreeGrafter"/>
</dbReference>
<dbReference type="PANTHER" id="PTHR36504:SF1">
    <property type="entry name" value="LIPOPOLYSACCHARIDE EXPORT SYSTEM PROTEIN LPTA"/>
    <property type="match status" value="1"/>
</dbReference>